<sequence>APNELLLLAFNVKAMEEMKERLQTHLGPEAVLPHVMTFDALARRLVKPRETLLVDNQSAGQRALAREVASIQESQSEAPSPRPGRSDRMQTAIGRLTSRGSVLGFFLKVLLRPFVGGWERIESGELDLVAEDAEALQRHHNQTTVLAGDVAAVNGTHVKSEGERLISNALFFHDVQASYEEPFDWDETVYKPDFTIRTGEDSGVVIEYFGLLGEREYAQQARRKRRYWREKPGWELIELTPRDIASRGKTAFTRFLLETLESHGVPSRTLSEQEVFERLPRVVSVDDYTAVLTGFITRCRGERMSSQHLRTRIRAHRPGDDAERDFLALAEVIYDAYLDEVIGGEFEDFKGIMWRAMSKVD</sequence>
<dbReference type="EMBL" id="UINC01103514">
    <property type="protein sequence ID" value="SVC65951.1"/>
    <property type="molecule type" value="Genomic_DNA"/>
</dbReference>
<gene>
    <name evidence="2" type="ORF">METZ01_LOCUS318805</name>
</gene>
<feature type="non-terminal residue" evidence="2">
    <location>
        <position position="361"/>
    </location>
</feature>
<dbReference type="Gene3D" id="3.40.50.300">
    <property type="entry name" value="P-loop containing nucleotide triphosphate hydrolases"/>
    <property type="match status" value="1"/>
</dbReference>
<feature type="non-terminal residue" evidence="2">
    <location>
        <position position="1"/>
    </location>
</feature>
<accession>A0A382P286</accession>
<feature type="region of interest" description="Disordered" evidence="1">
    <location>
        <begin position="67"/>
        <end position="88"/>
    </location>
</feature>
<dbReference type="AlphaFoldDB" id="A0A382P286"/>
<dbReference type="InterPro" id="IPR027417">
    <property type="entry name" value="P-loop_NTPase"/>
</dbReference>
<evidence type="ECO:0000313" key="2">
    <source>
        <dbReference type="EMBL" id="SVC65951.1"/>
    </source>
</evidence>
<evidence type="ECO:0000256" key="1">
    <source>
        <dbReference type="SAM" id="MobiDB-lite"/>
    </source>
</evidence>
<reference evidence="2" key="1">
    <citation type="submission" date="2018-05" db="EMBL/GenBank/DDBJ databases">
        <authorList>
            <person name="Lanie J.A."/>
            <person name="Ng W.-L."/>
            <person name="Kazmierczak K.M."/>
            <person name="Andrzejewski T.M."/>
            <person name="Davidsen T.M."/>
            <person name="Wayne K.J."/>
            <person name="Tettelin H."/>
            <person name="Glass J.I."/>
            <person name="Rusch D."/>
            <person name="Podicherti R."/>
            <person name="Tsui H.-C.T."/>
            <person name="Winkler M.E."/>
        </authorList>
    </citation>
    <scope>NUCLEOTIDE SEQUENCE</scope>
</reference>
<protein>
    <recommendedName>
        <fullName evidence="3">UvrD-like helicase ATP-binding domain-containing protein</fullName>
    </recommendedName>
</protein>
<evidence type="ECO:0008006" key="3">
    <source>
        <dbReference type="Google" id="ProtNLM"/>
    </source>
</evidence>
<name>A0A382P286_9ZZZZ</name>
<proteinExistence type="predicted"/>
<organism evidence="2">
    <name type="scientific">marine metagenome</name>
    <dbReference type="NCBI Taxonomy" id="408172"/>
    <lineage>
        <taxon>unclassified sequences</taxon>
        <taxon>metagenomes</taxon>
        <taxon>ecological metagenomes</taxon>
    </lineage>
</organism>